<proteinExistence type="predicted"/>
<feature type="compositionally biased region" description="Basic residues" evidence="1">
    <location>
        <begin position="182"/>
        <end position="191"/>
    </location>
</feature>
<feature type="domain" description="SAP" evidence="2">
    <location>
        <begin position="25"/>
        <end position="49"/>
    </location>
</feature>
<feature type="region of interest" description="Disordered" evidence="1">
    <location>
        <begin position="48"/>
        <end position="248"/>
    </location>
</feature>
<feature type="compositionally biased region" description="Low complexity" evidence="1">
    <location>
        <begin position="236"/>
        <end position="248"/>
    </location>
</feature>
<feature type="non-terminal residue" evidence="3">
    <location>
        <position position="1"/>
    </location>
</feature>
<evidence type="ECO:0000256" key="1">
    <source>
        <dbReference type="SAM" id="MobiDB-lite"/>
    </source>
</evidence>
<organism evidence="3 4">
    <name type="scientific">Jimgerdemannia flammicorona</name>
    <dbReference type="NCBI Taxonomy" id="994334"/>
    <lineage>
        <taxon>Eukaryota</taxon>
        <taxon>Fungi</taxon>
        <taxon>Fungi incertae sedis</taxon>
        <taxon>Mucoromycota</taxon>
        <taxon>Mucoromycotina</taxon>
        <taxon>Endogonomycetes</taxon>
        <taxon>Endogonales</taxon>
        <taxon>Endogonaceae</taxon>
        <taxon>Jimgerdemannia</taxon>
    </lineage>
</organism>
<sequence length="284" mass="31393">PPPPPIHPLPTNTHCLPPPHNHPTELLQKAGLTVSGKKDDLIERLMKHDQQKQDASNADELDKQMEAELASLVPKDDNFDDFDDDTKINLESTSYRRKAISTPSIPQFPKPPQPLPPPPPPLPAPSPPPNQPCHQSPSPKPAASSSRPSASQPRAPQPTRTPPLSPPPLSPPLRSLPPPLSRRLRCRRHLALPRPLSTRSKPSTSWKNRRESWSAPGGLVCPSPRTSGSCSARPNSVLPRRSQQSSPRLRMICLQPPPSRLHQWLRGTGLRRRCVSRSRPSTPR</sequence>
<dbReference type="EMBL" id="RBNJ01025508">
    <property type="protein sequence ID" value="RUS15458.1"/>
    <property type="molecule type" value="Genomic_DNA"/>
</dbReference>
<feature type="compositionally biased region" description="Low complexity" evidence="1">
    <location>
        <begin position="132"/>
        <end position="154"/>
    </location>
</feature>
<dbReference type="AlphaFoldDB" id="A0A433PD49"/>
<reference evidence="3 4" key="1">
    <citation type="journal article" date="2018" name="New Phytol.">
        <title>Phylogenomics of Endogonaceae and evolution of mycorrhizas within Mucoromycota.</title>
        <authorList>
            <person name="Chang Y."/>
            <person name="Desiro A."/>
            <person name="Na H."/>
            <person name="Sandor L."/>
            <person name="Lipzen A."/>
            <person name="Clum A."/>
            <person name="Barry K."/>
            <person name="Grigoriev I.V."/>
            <person name="Martin F.M."/>
            <person name="Stajich J.E."/>
            <person name="Smith M.E."/>
            <person name="Bonito G."/>
            <person name="Spatafora J.W."/>
        </authorList>
    </citation>
    <scope>NUCLEOTIDE SEQUENCE [LARGE SCALE GENOMIC DNA]</scope>
    <source>
        <strain evidence="3 4">AD002</strain>
    </source>
</reference>
<dbReference type="Proteomes" id="UP000274822">
    <property type="component" value="Unassembled WGS sequence"/>
</dbReference>
<feature type="compositionally biased region" description="Pro residues" evidence="1">
    <location>
        <begin position="155"/>
        <end position="180"/>
    </location>
</feature>
<evidence type="ECO:0000313" key="4">
    <source>
        <dbReference type="Proteomes" id="UP000274822"/>
    </source>
</evidence>
<evidence type="ECO:0000313" key="3">
    <source>
        <dbReference type="EMBL" id="RUS15458.1"/>
    </source>
</evidence>
<dbReference type="InterPro" id="IPR036361">
    <property type="entry name" value="SAP_dom_sf"/>
</dbReference>
<name>A0A433PD49_9FUNG</name>
<feature type="compositionally biased region" description="Polar residues" evidence="1">
    <location>
        <begin position="197"/>
        <end position="206"/>
    </location>
</feature>
<gene>
    <name evidence="3" type="ORF">BC938DRAFT_476932</name>
</gene>
<comment type="caution">
    <text evidence="3">The sequence shown here is derived from an EMBL/GenBank/DDBJ whole genome shotgun (WGS) entry which is preliminary data.</text>
</comment>
<accession>A0A433PD49</accession>
<feature type="compositionally biased region" description="Polar residues" evidence="1">
    <location>
        <begin position="224"/>
        <end position="234"/>
    </location>
</feature>
<dbReference type="Gene3D" id="1.10.720.30">
    <property type="entry name" value="SAP domain"/>
    <property type="match status" value="1"/>
</dbReference>
<evidence type="ECO:0000259" key="2">
    <source>
        <dbReference type="Pfam" id="PF02037"/>
    </source>
</evidence>
<feature type="compositionally biased region" description="Pro residues" evidence="1">
    <location>
        <begin position="106"/>
        <end position="131"/>
    </location>
</feature>
<protein>
    <recommendedName>
        <fullName evidence="2">SAP domain-containing protein</fullName>
    </recommendedName>
</protein>
<dbReference type="Pfam" id="PF02037">
    <property type="entry name" value="SAP"/>
    <property type="match status" value="1"/>
</dbReference>
<dbReference type="InterPro" id="IPR003034">
    <property type="entry name" value="SAP_dom"/>
</dbReference>
<keyword evidence="4" id="KW-1185">Reference proteome</keyword>